<dbReference type="SUPFAM" id="SSF81383">
    <property type="entry name" value="F-box domain"/>
    <property type="match status" value="1"/>
</dbReference>
<dbReference type="PANTHER" id="PTHR31672:SF2">
    <property type="entry name" value="F-BOX DOMAIN-CONTAINING PROTEIN"/>
    <property type="match status" value="1"/>
</dbReference>
<dbReference type="InterPro" id="IPR001810">
    <property type="entry name" value="F-box_dom"/>
</dbReference>
<dbReference type="PROSITE" id="PS50181">
    <property type="entry name" value="FBOX"/>
    <property type="match status" value="1"/>
</dbReference>
<dbReference type="Proteomes" id="UP000244005">
    <property type="component" value="Unassembled WGS sequence"/>
</dbReference>
<proteinExistence type="predicted"/>
<name>A0A2R6W364_MARPO</name>
<keyword evidence="3" id="KW-1185">Reference proteome</keyword>
<reference evidence="3" key="1">
    <citation type="journal article" date="2017" name="Cell">
        <title>Insights into land plant evolution garnered from the Marchantia polymorpha genome.</title>
        <authorList>
            <person name="Bowman J.L."/>
            <person name="Kohchi T."/>
            <person name="Yamato K.T."/>
            <person name="Jenkins J."/>
            <person name="Shu S."/>
            <person name="Ishizaki K."/>
            <person name="Yamaoka S."/>
            <person name="Nishihama R."/>
            <person name="Nakamura Y."/>
            <person name="Berger F."/>
            <person name="Adam C."/>
            <person name="Aki S.S."/>
            <person name="Althoff F."/>
            <person name="Araki T."/>
            <person name="Arteaga-Vazquez M.A."/>
            <person name="Balasubrmanian S."/>
            <person name="Barry K."/>
            <person name="Bauer D."/>
            <person name="Boehm C.R."/>
            <person name="Briginshaw L."/>
            <person name="Caballero-Perez J."/>
            <person name="Catarino B."/>
            <person name="Chen F."/>
            <person name="Chiyoda S."/>
            <person name="Chovatia M."/>
            <person name="Davies K.M."/>
            <person name="Delmans M."/>
            <person name="Demura T."/>
            <person name="Dierschke T."/>
            <person name="Dolan L."/>
            <person name="Dorantes-Acosta A.E."/>
            <person name="Eklund D.M."/>
            <person name="Florent S.N."/>
            <person name="Flores-Sandoval E."/>
            <person name="Fujiyama A."/>
            <person name="Fukuzawa H."/>
            <person name="Galik B."/>
            <person name="Grimanelli D."/>
            <person name="Grimwood J."/>
            <person name="Grossniklaus U."/>
            <person name="Hamada T."/>
            <person name="Haseloff J."/>
            <person name="Hetherington A.J."/>
            <person name="Higo A."/>
            <person name="Hirakawa Y."/>
            <person name="Hundley H.N."/>
            <person name="Ikeda Y."/>
            <person name="Inoue K."/>
            <person name="Inoue S.I."/>
            <person name="Ishida S."/>
            <person name="Jia Q."/>
            <person name="Kakita M."/>
            <person name="Kanazawa T."/>
            <person name="Kawai Y."/>
            <person name="Kawashima T."/>
            <person name="Kennedy M."/>
            <person name="Kinose K."/>
            <person name="Kinoshita T."/>
            <person name="Kohara Y."/>
            <person name="Koide E."/>
            <person name="Komatsu K."/>
            <person name="Kopischke S."/>
            <person name="Kubo M."/>
            <person name="Kyozuka J."/>
            <person name="Lagercrantz U."/>
            <person name="Lin S.S."/>
            <person name="Lindquist E."/>
            <person name="Lipzen A.M."/>
            <person name="Lu C.W."/>
            <person name="De Luna E."/>
            <person name="Martienssen R.A."/>
            <person name="Minamino N."/>
            <person name="Mizutani M."/>
            <person name="Mizutani M."/>
            <person name="Mochizuki N."/>
            <person name="Monte I."/>
            <person name="Mosher R."/>
            <person name="Nagasaki H."/>
            <person name="Nakagami H."/>
            <person name="Naramoto S."/>
            <person name="Nishitani K."/>
            <person name="Ohtani M."/>
            <person name="Okamoto T."/>
            <person name="Okumura M."/>
            <person name="Phillips J."/>
            <person name="Pollak B."/>
            <person name="Reinders A."/>
            <person name="Rovekamp M."/>
            <person name="Sano R."/>
            <person name="Sawa S."/>
            <person name="Schmid M.W."/>
            <person name="Shirakawa M."/>
            <person name="Solano R."/>
            <person name="Spunde A."/>
            <person name="Suetsugu N."/>
            <person name="Sugano S."/>
            <person name="Sugiyama A."/>
            <person name="Sun R."/>
            <person name="Suzuki Y."/>
            <person name="Takenaka M."/>
            <person name="Takezawa D."/>
            <person name="Tomogane H."/>
            <person name="Tsuzuki M."/>
            <person name="Ueda T."/>
            <person name="Umeda M."/>
            <person name="Ward J.M."/>
            <person name="Watanabe Y."/>
            <person name="Yazaki K."/>
            <person name="Yokoyama R."/>
            <person name="Yoshitake Y."/>
            <person name="Yotsui I."/>
            <person name="Zachgo S."/>
            <person name="Schmutz J."/>
        </authorList>
    </citation>
    <scope>NUCLEOTIDE SEQUENCE [LARGE SCALE GENOMIC DNA]</scope>
    <source>
        <strain evidence="3">Tak-1</strain>
    </source>
</reference>
<gene>
    <name evidence="2" type="ORF">MARPO_0167s0004</name>
</gene>
<sequence>MEEHEDFPNDLLVKIFVRVPYPEILKVRLLSTEWNRNFRTLVSQACHTWPTYCPLFTVTVMSRSVRRRIGDTSTLYKIGYDCAEGHFRLLGQINRSKGRAYTRSYSSRCGALLVRVVFQKHRALATVINQVTCQRNRVWFSNLEVGWVQPMVFSVGADHYEIVICHYSRISPVKFSVTVYKSVSKDHTTRSFIFERDFNEWFSPDRIFAYDDGVLYLPKPFFRDFEAIQVLQLNMKNGAMNEITVGPFSYPTCTELAVLLCGSRVMCVLVDRAYEQTIASVYHVVPVSSESILLSTWQIEHFSIREKVDKIRFASNRSSIFITECNIPVNRGSEFREWTFNFRSRTVCYDVDANILTSIDTPFCQYSSKERLEVESCVFEPGLNPLASP</sequence>
<evidence type="ECO:0000313" key="3">
    <source>
        <dbReference type="Proteomes" id="UP000244005"/>
    </source>
</evidence>
<evidence type="ECO:0000259" key="1">
    <source>
        <dbReference type="PROSITE" id="PS50181"/>
    </source>
</evidence>
<dbReference type="InterPro" id="IPR036047">
    <property type="entry name" value="F-box-like_dom_sf"/>
</dbReference>
<evidence type="ECO:0000313" key="2">
    <source>
        <dbReference type="EMBL" id="PTQ28311.1"/>
    </source>
</evidence>
<dbReference type="Pfam" id="PF00646">
    <property type="entry name" value="F-box"/>
    <property type="match status" value="1"/>
</dbReference>
<dbReference type="AlphaFoldDB" id="A0A2R6W364"/>
<feature type="domain" description="F-box" evidence="1">
    <location>
        <begin position="1"/>
        <end position="52"/>
    </location>
</feature>
<organism evidence="2 3">
    <name type="scientific">Marchantia polymorpha</name>
    <name type="common">Common liverwort</name>
    <name type="synonym">Marchantia aquatica</name>
    <dbReference type="NCBI Taxonomy" id="3197"/>
    <lineage>
        <taxon>Eukaryota</taxon>
        <taxon>Viridiplantae</taxon>
        <taxon>Streptophyta</taxon>
        <taxon>Embryophyta</taxon>
        <taxon>Marchantiophyta</taxon>
        <taxon>Marchantiopsida</taxon>
        <taxon>Marchantiidae</taxon>
        <taxon>Marchantiales</taxon>
        <taxon>Marchantiaceae</taxon>
        <taxon>Marchantia</taxon>
    </lineage>
</organism>
<dbReference type="Gramene" id="Mp6g05210.1">
    <property type="protein sequence ID" value="Mp6g05210.1.cds1"/>
    <property type="gene ID" value="Mp6g05210"/>
</dbReference>
<dbReference type="PANTHER" id="PTHR31672">
    <property type="entry name" value="BNACNNG10540D PROTEIN"/>
    <property type="match status" value="1"/>
</dbReference>
<dbReference type="EMBL" id="KZ772837">
    <property type="protein sequence ID" value="PTQ28311.1"/>
    <property type="molecule type" value="Genomic_DNA"/>
</dbReference>
<protein>
    <recommendedName>
        <fullName evidence="1">F-box domain-containing protein</fullName>
    </recommendedName>
</protein>
<accession>A0A2R6W364</accession>
<dbReference type="InterPro" id="IPR050796">
    <property type="entry name" value="SCF_F-box_component"/>
</dbReference>